<comment type="function">
    <text evidence="9">DNA-dependent RNA polymerase catalyzes the transcription of DNA into RNA using the four ribonucleoside triphosphates as substrates.</text>
</comment>
<keyword evidence="2 9" id="KW-0240">DNA-directed RNA polymerase</keyword>
<dbReference type="InterPro" id="IPR007646">
    <property type="entry name" value="RNA_pol_Rpb2_4"/>
</dbReference>
<dbReference type="GO" id="GO:0003677">
    <property type="term" value="F:DNA binding"/>
    <property type="evidence" value="ECO:0007669"/>
    <property type="project" value="InterPro"/>
</dbReference>
<keyword evidence="3 9" id="KW-0808">Transferase</keyword>
<dbReference type="Pfam" id="PF00562">
    <property type="entry name" value="RNA_pol_Rpb2_6"/>
    <property type="match status" value="1"/>
</dbReference>
<dbReference type="InterPro" id="IPR007642">
    <property type="entry name" value="RNA_pol_Rpb2_2"/>
</dbReference>
<feature type="domain" description="RNA polymerase Rpb2" evidence="11">
    <location>
        <begin position="1070"/>
        <end position="1159"/>
    </location>
</feature>
<dbReference type="InterPro" id="IPR007120">
    <property type="entry name" value="DNA-dir_RNAP_su2_dom"/>
</dbReference>
<proteinExistence type="inferred from homology"/>
<keyword evidence="7 9" id="KW-0804">Transcription</keyword>
<comment type="similarity">
    <text evidence="1 8">Belongs to the RNA polymerase beta chain family.</text>
</comment>
<protein>
    <recommendedName>
        <fullName evidence="9">DNA-directed RNA polymerase subunit beta</fullName>
        <ecNumber evidence="9">2.7.7.6</ecNumber>
    </recommendedName>
</protein>
<dbReference type="InterPro" id="IPR007641">
    <property type="entry name" value="RNA_pol_Rpb2_7"/>
</dbReference>
<feature type="domain" description="DNA-directed RNA polymerase subunit 2 hybrid-binding" evidence="10">
    <location>
        <begin position="704"/>
        <end position="1068"/>
    </location>
</feature>
<organism evidence="16 17">
    <name type="scientific">Lotharella oceanica</name>
    <dbReference type="NCBI Taxonomy" id="641309"/>
    <lineage>
        <taxon>Eukaryota</taxon>
        <taxon>Sar</taxon>
        <taxon>Rhizaria</taxon>
        <taxon>Cercozoa</taxon>
        <taxon>Chlorarachniophyceae</taxon>
        <taxon>Lotharella</taxon>
    </lineage>
</organism>
<dbReference type="CDD" id="cd00653">
    <property type="entry name" value="RNA_pol_B_RPB2"/>
    <property type="match status" value="1"/>
</dbReference>
<evidence type="ECO:0000259" key="14">
    <source>
        <dbReference type="Pfam" id="PF04565"/>
    </source>
</evidence>
<dbReference type="SUPFAM" id="SSF64484">
    <property type="entry name" value="beta and beta-prime subunits of DNA dependent RNA-polymerase"/>
    <property type="match status" value="1"/>
</dbReference>
<dbReference type="InterPro" id="IPR007121">
    <property type="entry name" value="RNA_pol_bsu_CS"/>
</dbReference>
<dbReference type="EMBL" id="CP006629">
    <property type="protein sequence ID" value="AIB10042.1"/>
    <property type="molecule type" value="Genomic_DNA"/>
</dbReference>
<dbReference type="Pfam" id="PF04561">
    <property type="entry name" value="RNA_pol_Rpb2_2"/>
    <property type="match status" value="1"/>
</dbReference>
<dbReference type="Gene3D" id="2.40.270.10">
    <property type="entry name" value="DNA-directed RNA polymerase, subunit 2, domain 6"/>
    <property type="match status" value="1"/>
</dbReference>
<evidence type="ECO:0000256" key="5">
    <source>
        <dbReference type="ARBA" id="ARBA00022723"/>
    </source>
</evidence>
<dbReference type="InterPro" id="IPR007645">
    <property type="entry name" value="RNA_pol_Rpb2_3"/>
</dbReference>
<feature type="domain" description="RNA polymerase Rpb2" evidence="12">
    <location>
        <begin position="196"/>
        <end position="388"/>
    </location>
</feature>
<dbReference type="Gene3D" id="2.40.50.150">
    <property type="match status" value="1"/>
</dbReference>
<dbReference type="AlphaFoldDB" id="A0A060DBG0"/>
<sequence>MFNIIKIHYMCDDFLNTISILYRGNNHILQQIRSFNNFLFFEMQNIINKSRGMIIISQKKYRKYQIYNNVEIDNFSIKLKRIFYTKPTFKELNNEKKKVLTPDISRFKNLNYFCNLFLDLTKEISQHQNTNAIKSESMEDFWIGKIPAMIQSHACNLHKLNREFLAIKGECPYDKGGYFIVNGNEKVLVAQEKLINNKVYVFKKNERNNIKLIAQCKSFNNYFYNQGHMVYLSLIDRYSNTKIKRWSSIYLKTALLRYEIPIMIVLRALGFKNDKDIALYSMLTLKNMKKNEILYESFVESSGVETEYLALEFIGARKFSRKHIKKHERILVANELLNKKFLPHMGLSIFSKLKKGFFLAYMINRLINVSLNSKLQDDKDTIGNKRIDSSGFLMAIMFNNLFLKFFKDTKYKIIKSIRQKKIISLDLAFDPFQINNGFLFALATGNWNIEGTLDEKTGVSQVLNRMSYLGNLSHLARLNASYTSSGKVLDVRRIHVSYWGFICPCETPEGQTCGIVKNFAFLSYVTNENKIKDSYLFLLIKYLLDFDKVNKNCYYNLSKVFLNGRLLGFSKNCYLIMKYFINIRRKDLVYFEISIVVNKNDNEIHLWSDSGRLKRPLFILKNTKYFFNFYHLKKINQIKNHVYKFEYILEKNIVEYLDHEEIQNCLIKLNNESNKKIFINHYNIFQKMYTHLEIHNSCILGVNAAQIPFSNHNQSPRNSYQSSMGKQAIGMSYLNNNVRWDTQNNLLVYFQRPLVFTLHKKLVNSFSFPSGLNTIVAIMSYTGFNQEDSLIMNQGSIERGLFKTIIFRVYSDKEDFSNPYMSNKFVKPKYTAKSMKSVNHFDWDGTRKLNNFIKGGDIIVGKISYISSKNSNISDKLETDSSLRLSLGNSGSVESVMVTYDDSGCKIIKTKVKTIRNPMIGDKFSSLHGQKGIVGMTFNESFMPFTNNSIIPDIIMNPHAIPSRMTIGHLIETVIAKVAATSCKFVDGTSIINKFQSSFLEHLNRFSFEHTGLEITNNGFNGNQLSNKIFIGPVYYQRLKHMVVDKYFSRARGPYETLTRQPVEGRSKEGGLRFGEMERDCVLSHGAAYFLKERLVDQSDVYRIHICEKSGLIGFSNLKNQLFWSKIWINSKICQIFIPYACKLLLQELMSMCITPRIVIKNKI</sequence>
<dbReference type="InterPro" id="IPR037033">
    <property type="entry name" value="DNA-dir_RNAP_su2_hyb_sf"/>
</dbReference>
<dbReference type="GO" id="GO:0000428">
    <property type="term" value="C:DNA-directed RNA polymerase complex"/>
    <property type="evidence" value="ECO:0007669"/>
    <property type="project" value="UniProtKB-KW"/>
</dbReference>
<evidence type="ECO:0000256" key="4">
    <source>
        <dbReference type="ARBA" id="ARBA00022695"/>
    </source>
</evidence>
<evidence type="ECO:0000256" key="1">
    <source>
        <dbReference type="ARBA" id="ARBA00006835"/>
    </source>
</evidence>
<feature type="domain" description="RNA polymerase Rpb2" evidence="15">
    <location>
        <begin position="560"/>
        <end position="620"/>
    </location>
</feature>
<evidence type="ECO:0000259" key="15">
    <source>
        <dbReference type="Pfam" id="PF04566"/>
    </source>
</evidence>
<dbReference type="InterPro" id="IPR007644">
    <property type="entry name" value="RNA_pol_bsu_protrusion"/>
</dbReference>
<dbReference type="InterPro" id="IPR014724">
    <property type="entry name" value="RNA_pol_RPB2_OB-fold"/>
</dbReference>
<keyword evidence="16" id="KW-0542">Nucleomorph</keyword>
<evidence type="ECO:0000256" key="3">
    <source>
        <dbReference type="ARBA" id="ARBA00022679"/>
    </source>
</evidence>
<evidence type="ECO:0000256" key="8">
    <source>
        <dbReference type="RuleBase" id="RU000434"/>
    </source>
</evidence>
<reference evidence="16 17" key="1">
    <citation type="journal article" date="2014" name="BMC Genomics">
        <title>Nucleomorph and plastid genome sequences of the chlorarachniophyte Lotharella oceanica: convergent reductive evolution and frequent recombination in nucleomorph-bearing algae.</title>
        <authorList>
            <person name="Tanifuji G."/>
            <person name="Onodera N.T."/>
            <person name="Brown M.W."/>
            <person name="Curtis B.A."/>
            <person name="Roger A.J."/>
            <person name="Ka-Shu Wong G."/>
            <person name="Melkonian M."/>
            <person name="Archibald J.M."/>
        </authorList>
    </citation>
    <scope>NUCLEOTIDE SEQUENCE [LARGE SCALE GENOMIC DNA]</scope>
    <source>
        <strain evidence="16 17">CCMP622</strain>
    </source>
</reference>
<dbReference type="Gene3D" id="3.90.1800.10">
    <property type="entry name" value="RNA polymerase alpha subunit dimerisation domain"/>
    <property type="match status" value="1"/>
</dbReference>
<evidence type="ECO:0000256" key="9">
    <source>
        <dbReference type="RuleBase" id="RU363031"/>
    </source>
</evidence>
<dbReference type="Pfam" id="PF04560">
    <property type="entry name" value="RNA_pol_Rpb2_7"/>
    <property type="match status" value="1"/>
</dbReference>
<dbReference type="Pfam" id="PF04565">
    <property type="entry name" value="RNA_pol_Rpb2_3"/>
    <property type="match status" value="1"/>
</dbReference>
<dbReference type="InterPro" id="IPR015712">
    <property type="entry name" value="DNA-dir_RNA_pol_su2"/>
</dbReference>
<evidence type="ECO:0000256" key="7">
    <source>
        <dbReference type="ARBA" id="ARBA00023163"/>
    </source>
</evidence>
<evidence type="ECO:0000259" key="11">
    <source>
        <dbReference type="Pfam" id="PF04560"/>
    </source>
</evidence>
<dbReference type="FunFam" id="3.90.1800.10:FF:000002">
    <property type="entry name" value="DNA-directed RNA polymerase subunit beta"/>
    <property type="match status" value="1"/>
</dbReference>
<feature type="domain" description="RNA polymerase beta subunit protrusion" evidence="13">
    <location>
        <begin position="30"/>
        <end position="428"/>
    </location>
</feature>
<evidence type="ECO:0000259" key="12">
    <source>
        <dbReference type="Pfam" id="PF04561"/>
    </source>
</evidence>
<evidence type="ECO:0000256" key="6">
    <source>
        <dbReference type="ARBA" id="ARBA00022833"/>
    </source>
</evidence>
<keyword evidence="4 9" id="KW-0548">Nucleotidyltransferase</keyword>
<dbReference type="GO" id="GO:0046872">
    <property type="term" value="F:metal ion binding"/>
    <property type="evidence" value="ECO:0007669"/>
    <property type="project" value="UniProtKB-KW"/>
</dbReference>
<feature type="domain" description="RNA polymerase Rpb2" evidence="14">
    <location>
        <begin position="461"/>
        <end position="525"/>
    </location>
</feature>
<evidence type="ECO:0000256" key="2">
    <source>
        <dbReference type="ARBA" id="ARBA00022478"/>
    </source>
</evidence>
<comment type="catalytic activity">
    <reaction evidence="9">
        <text>RNA(n) + a ribonucleoside 5'-triphosphate = RNA(n+1) + diphosphate</text>
        <dbReference type="Rhea" id="RHEA:21248"/>
        <dbReference type="Rhea" id="RHEA-COMP:14527"/>
        <dbReference type="Rhea" id="RHEA-COMP:17342"/>
        <dbReference type="ChEBI" id="CHEBI:33019"/>
        <dbReference type="ChEBI" id="CHEBI:61557"/>
        <dbReference type="ChEBI" id="CHEBI:140395"/>
        <dbReference type="EC" id="2.7.7.6"/>
    </reaction>
</comment>
<geneLocation type="nucleomorph" evidence="16"/>
<dbReference type="PANTHER" id="PTHR20856">
    <property type="entry name" value="DNA-DIRECTED RNA POLYMERASE I SUBUNIT 2"/>
    <property type="match status" value="1"/>
</dbReference>
<dbReference type="GO" id="GO:0032549">
    <property type="term" value="F:ribonucleoside binding"/>
    <property type="evidence" value="ECO:0007669"/>
    <property type="project" value="InterPro"/>
</dbReference>
<evidence type="ECO:0000259" key="13">
    <source>
        <dbReference type="Pfam" id="PF04563"/>
    </source>
</evidence>
<accession>A0A060DBG0</accession>
<dbReference type="GO" id="GO:0006351">
    <property type="term" value="P:DNA-templated transcription"/>
    <property type="evidence" value="ECO:0007669"/>
    <property type="project" value="InterPro"/>
</dbReference>
<keyword evidence="5" id="KW-0479">Metal-binding</keyword>
<gene>
    <name evidence="16" type="primary">rpb2</name>
    <name evidence="16" type="ORF">M951_chr3144</name>
</gene>
<dbReference type="Pfam" id="PF04566">
    <property type="entry name" value="RNA_pol_Rpb2_4"/>
    <property type="match status" value="1"/>
</dbReference>
<dbReference type="EC" id="2.7.7.6" evidence="9"/>
<dbReference type="GO" id="GO:0003899">
    <property type="term" value="F:DNA-directed RNA polymerase activity"/>
    <property type="evidence" value="ECO:0007669"/>
    <property type="project" value="UniProtKB-EC"/>
</dbReference>
<name>A0A060DBG0_9EUKA</name>
<dbReference type="Proteomes" id="UP000243670">
    <property type="component" value="Nucleomorph 3"/>
</dbReference>
<dbReference type="Pfam" id="PF04563">
    <property type="entry name" value="RNA_pol_Rpb2_1"/>
    <property type="match status" value="1"/>
</dbReference>
<dbReference type="Gene3D" id="3.90.1100.10">
    <property type="match status" value="2"/>
</dbReference>
<evidence type="ECO:0000259" key="10">
    <source>
        <dbReference type="Pfam" id="PF00562"/>
    </source>
</evidence>
<evidence type="ECO:0000313" key="17">
    <source>
        <dbReference type="Proteomes" id="UP000243670"/>
    </source>
</evidence>
<evidence type="ECO:0000313" key="16">
    <source>
        <dbReference type="EMBL" id="AIB10042.1"/>
    </source>
</evidence>
<keyword evidence="6" id="KW-0862">Zinc</keyword>
<dbReference type="PROSITE" id="PS01166">
    <property type="entry name" value="RNA_POL_BETA"/>
    <property type="match status" value="1"/>
</dbReference>